<dbReference type="UniPathway" id="UPA00242"/>
<dbReference type="GO" id="GO:0005536">
    <property type="term" value="F:D-glucose binding"/>
    <property type="evidence" value="ECO:0007669"/>
    <property type="project" value="InterPro"/>
</dbReference>
<dbReference type="Ensembl" id="ENSSAUT00010063035.1">
    <property type="protein sequence ID" value="ENSSAUP00010060102.1"/>
    <property type="gene ID" value="ENSSAUG00010022222.1"/>
</dbReference>
<keyword evidence="11" id="KW-0547">Nucleotide-binding</keyword>
<evidence type="ECO:0000256" key="8">
    <source>
        <dbReference type="ARBA" id="ARBA00022533"/>
    </source>
</evidence>
<keyword evidence="14" id="KW-0067">ATP-binding</keyword>
<proteinExistence type="inferred from homology"/>
<keyword evidence="15" id="KW-0007">Acetylation</keyword>
<dbReference type="FunFam" id="3.40.367.20:FF:000020">
    <property type="entry name" value="Hexokinase-1"/>
    <property type="match status" value="1"/>
</dbReference>
<dbReference type="Gene3D" id="3.40.367.20">
    <property type="match status" value="3"/>
</dbReference>
<evidence type="ECO:0000256" key="18">
    <source>
        <dbReference type="ARBA" id="ARBA00023152"/>
    </source>
</evidence>
<comment type="similarity">
    <text evidence="5">Belongs to the hexokinase family.</text>
</comment>
<evidence type="ECO:0000256" key="26">
    <source>
        <dbReference type="SAM" id="Phobius"/>
    </source>
</evidence>
<keyword evidence="10" id="KW-0677">Repeat</keyword>
<evidence type="ECO:0000256" key="21">
    <source>
        <dbReference type="ARBA" id="ARBA00044613"/>
    </source>
</evidence>
<feature type="transmembrane region" description="Helical" evidence="26">
    <location>
        <begin position="557"/>
        <end position="579"/>
    </location>
</feature>
<evidence type="ECO:0000256" key="14">
    <source>
        <dbReference type="ARBA" id="ARBA00022840"/>
    </source>
</evidence>
<evidence type="ECO:0000256" key="9">
    <source>
        <dbReference type="ARBA" id="ARBA00022679"/>
    </source>
</evidence>
<dbReference type="GO" id="GO:0001678">
    <property type="term" value="P:intracellular glucose homeostasis"/>
    <property type="evidence" value="ECO:0007669"/>
    <property type="project" value="InterPro"/>
</dbReference>
<keyword evidence="17 26" id="KW-0472">Membrane</keyword>
<dbReference type="InterPro" id="IPR001312">
    <property type="entry name" value="Hexokinase"/>
</dbReference>
<comment type="catalytic activity">
    <reaction evidence="25">
        <text>D-glucose + ATP = D-glucose 6-phosphate + ADP + H(+)</text>
        <dbReference type="Rhea" id="RHEA:17825"/>
        <dbReference type="ChEBI" id="CHEBI:4167"/>
        <dbReference type="ChEBI" id="CHEBI:15378"/>
        <dbReference type="ChEBI" id="CHEBI:30616"/>
        <dbReference type="ChEBI" id="CHEBI:61548"/>
        <dbReference type="ChEBI" id="CHEBI:456216"/>
        <dbReference type="EC" id="2.7.1.1"/>
    </reaction>
    <physiologicalReaction direction="left-to-right" evidence="25">
        <dbReference type="Rhea" id="RHEA:17826"/>
    </physiologicalReaction>
</comment>
<evidence type="ECO:0000256" key="22">
    <source>
        <dbReference type="ARBA" id="ARBA00046097"/>
    </source>
</evidence>
<dbReference type="AlphaFoldDB" id="A0A671YFJ9"/>
<comment type="subcellular location">
    <subcellularLocation>
        <location evidence="2">Cytoplasm</location>
        <location evidence="2">Cytosol</location>
    </subcellularLocation>
    <subcellularLocation>
        <location evidence="1">Mitochondrion outer membrane</location>
        <topology evidence="1">Peripheral membrane protein</topology>
    </subcellularLocation>
</comment>
<evidence type="ECO:0000256" key="13">
    <source>
        <dbReference type="ARBA" id="ARBA00022787"/>
    </source>
</evidence>
<dbReference type="InterPro" id="IPR019807">
    <property type="entry name" value="Hexokinase_BS"/>
</dbReference>
<reference evidence="29" key="3">
    <citation type="submission" date="2025-09" db="UniProtKB">
        <authorList>
            <consortium name="Ensembl"/>
        </authorList>
    </citation>
    <scope>IDENTIFICATION</scope>
</reference>
<evidence type="ECO:0000256" key="11">
    <source>
        <dbReference type="ARBA" id="ARBA00022741"/>
    </source>
</evidence>
<evidence type="ECO:0000256" key="24">
    <source>
        <dbReference type="ARBA" id="ARBA00047905"/>
    </source>
</evidence>
<comment type="catalytic activity">
    <reaction evidence="21">
        <text>a D-hexose + ATP = a D-hexose 6-phosphate + ADP + H(+)</text>
        <dbReference type="Rhea" id="RHEA:22740"/>
        <dbReference type="ChEBI" id="CHEBI:4194"/>
        <dbReference type="ChEBI" id="CHEBI:15378"/>
        <dbReference type="ChEBI" id="CHEBI:30616"/>
        <dbReference type="ChEBI" id="CHEBI:229467"/>
        <dbReference type="ChEBI" id="CHEBI:456216"/>
        <dbReference type="EC" id="2.7.1.1"/>
    </reaction>
    <physiologicalReaction direction="left-to-right" evidence="21">
        <dbReference type="Rhea" id="RHEA:22741"/>
    </physiologicalReaction>
</comment>
<dbReference type="Pfam" id="PF03727">
    <property type="entry name" value="Hexokinase_2"/>
    <property type="match status" value="2"/>
</dbReference>
<evidence type="ECO:0000313" key="30">
    <source>
        <dbReference type="Proteomes" id="UP000472265"/>
    </source>
</evidence>
<protein>
    <recommendedName>
        <fullName evidence="19">Hexokinase-2</fullName>
        <ecNumber evidence="6">2.7.1.1</ecNumber>
    </recommendedName>
    <alternativeName>
        <fullName evidence="20">Hexokinase type II</fullName>
    </alternativeName>
</protein>
<dbReference type="GO" id="GO:0008865">
    <property type="term" value="F:fructokinase activity"/>
    <property type="evidence" value="ECO:0007669"/>
    <property type="project" value="TreeGrafter"/>
</dbReference>
<evidence type="ECO:0000256" key="20">
    <source>
        <dbReference type="ARBA" id="ARBA00041371"/>
    </source>
</evidence>
<reference evidence="29" key="1">
    <citation type="submission" date="2021-04" db="EMBL/GenBank/DDBJ databases">
        <authorList>
            <consortium name="Wellcome Sanger Institute Data Sharing"/>
        </authorList>
    </citation>
    <scope>NUCLEOTIDE SEQUENCE [LARGE SCALE GENOMIC DNA]</scope>
</reference>
<dbReference type="InterPro" id="IPR043129">
    <property type="entry name" value="ATPase_NBD"/>
</dbReference>
<dbReference type="GO" id="GO:0006096">
    <property type="term" value="P:glycolytic process"/>
    <property type="evidence" value="ECO:0007669"/>
    <property type="project" value="UniProtKB-UniPathway"/>
</dbReference>
<comment type="pathway">
    <text evidence="4">Carbohydrate metabolism; hexose metabolism.</text>
</comment>
<evidence type="ECO:0000256" key="15">
    <source>
        <dbReference type="ARBA" id="ARBA00022990"/>
    </source>
</evidence>
<evidence type="ECO:0000256" key="4">
    <source>
        <dbReference type="ARBA" id="ARBA00005028"/>
    </source>
</evidence>
<dbReference type="GO" id="GO:0005524">
    <property type="term" value="F:ATP binding"/>
    <property type="evidence" value="ECO:0007669"/>
    <property type="project" value="UniProtKB-KW"/>
</dbReference>
<keyword evidence="26" id="KW-1133">Transmembrane helix</keyword>
<dbReference type="PROSITE" id="PS00378">
    <property type="entry name" value="HEXOKINASE_1"/>
    <property type="match status" value="1"/>
</dbReference>
<dbReference type="InterPro" id="IPR022672">
    <property type="entry name" value="Hexokinase_N"/>
</dbReference>
<evidence type="ECO:0000313" key="29">
    <source>
        <dbReference type="Ensembl" id="ENSSAUP00010060102.1"/>
    </source>
</evidence>
<dbReference type="PRINTS" id="PR00475">
    <property type="entry name" value="HEXOKINASE"/>
</dbReference>
<evidence type="ECO:0000259" key="28">
    <source>
        <dbReference type="Pfam" id="PF03727"/>
    </source>
</evidence>
<evidence type="ECO:0000256" key="10">
    <source>
        <dbReference type="ARBA" id="ARBA00022737"/>
    </source>
</evidence>
<feature type="domain" description="Hexokinase C-terminal" evidence="28">
    <location>
        <begin position="206"/>
        <end position="442"/>
    </location>
</feature>
<dbReference type="SUPFAM" id="SSF53067">
    <property type="entry name" value="Actin-like ATPase domain"/>
    <property type="match status" value="4"/>
</dbReference>
<evidence type="ECO:0000256" key="17">
    <source>
        <dbReference type="ARBA" id="ARBA00023136"/>
    </source>
</evidence>
<evidence type="ECO:0000256" key="1">
    <source>
        <dbReference type="ARBA" id="ARBA00004450"/>
    </source>
</evidence>
<evidence type="ECO:0000256" key="6">
    <source>
        <dbReference type="ARBA" id="ARBA00012324"/>
    </source>
</evidence>
<dbReference type="GO" id="GO:0006006">
    <property type="term" value="P:glucose metabolic process"/>
    <property type="evidence" value="ECO:0007669"/>
    <property type="project" value="TreeGrafter"/>
</dbReference>
<comment type="catalytic activity">
    <reaction evidence="24">
        <text>D-fructose + ATP = D-fructose 6-phosphate + ADP + H(+)</text>
        <dbReference type="Rhea" id="RHEA:16125"/>
        <dbReference type="ChEBI" id="CHEBI:15378"/>
        <dbReference type="ChEBI" id="CHEBI:30616"/>
        <dbReference type="ChEBI" id="CHEBI:37721"/>
        <dbReference type="ChEBI" id="CHEBI:61527"/>
        <dbReference type="ChEBI" id="CHEBI:456216"/>
        <dbReference type="EC" id="2.7.1.1"/>
    </reaction>
    <physiologicalReaction direction="left-to-right" evidence="24">
        <dbReference type="Rhea" id="RHEA:16126"/>
    </physiologicalReaction>
</comment>
<evidence type="ECO:0000256" key="12">
    <source>
        <dbReference type="ARBA" id="ARBA00022777"/>
    </source>
</evidence>
<evidence type="ECO:0000256" key="19">
    <source>
        <dbReference type="ARBA" id="ARBA00039453"/>
    </source>
</evidence>
<dbReference type="FunFam" id="3.40.367.20:FF:000001">
    <property type="entry name" value="Hexokinase 1"/>
    <property type="match status" value="1"/>
</dbReference>
<evidence type="ECO:0000256" key="5">
    <source>
        <dbReference type="ARBA" id="ARBA00009225"/>
    </source>
</evidence>
<evidence type="ECO:0000256" key="3">
    <source>
        <dbReference type="ARBA" id="ARBA00004888"/>
    </source>
</evidence>
<dbReference type="PANTHER" id="PTHR19443:SF4">
    <property type="entry name" value="HEXOKINASE-2"/>
    <property type="match status" value="1"/>
</dbReference>
<keyword evidence="9" id="KW-0808">Transferase</keyword>
<sequence length="880" mass="98196">MQVDKYLQTLQLSDETLMDVSIRFRREMDKGLCRDTNPTAAVRMLPTFVLSTPDGTEQGEFLALDLGGANFRVLLVKVMADGEQKVEMENQIYDIPEHLMRGSGTELFDHIADCLANFLEKLGIKDKKLPLGFTFSFPCQQTKLDESVLLSWTKAFKSSGVEGKDVVSLLRKSIKKRGDFDVDILAVINDTVGTMMTCGYDDHLCEIGLIVGTGTNACYMEQMRNIELLDADEGRMCVNTEWGAFGDDGTLEDLRTDIDREIDAGSLNPGKQLFEKMISGMYMGELVRLILVRMTREQLLFQAKTTAELLTTGSFKTSYIYGIDNENNEEGLASAEKVLRGLNLDPSVEDCIATQRVCQIVSTRAAHLCAATLVAVLRQIRDNKAAEKLRTTIGVDGSVYKNHPEFSRRLHKMVRRLVPDCDVRFLQSQCGSGKGAAMVTAVAYRLAAQNAERQRILDTMCLSREQLLEVKRRMSEEMVRGLSKQTHEQASVKMLPAYVRSTPDGTEHGDFLALDLGGSSFRVLLVQVQSGQRHKAKMQQKIYSIPQETMQGTGEEILFYVIYLYHLLFILLFVQGILLKWTKGFKASGCEGHDVILLLKDAVRRRQEFDLNFVAVVNDTVGTMMTCGYEDPKCEVGLIVGTGTNACYMEEMSNIELVEGNEGRMSINMEWGAFGDNGELDDFCTRFDHIVDDSSNNPGKQRYEKMISGMYLGEIVRNVLIDFTSKGLLFRGKLSERLKTWGIFATKFLSQIESDRLAMRQIRSILQHLGLTSSTIDDSVLVKEVCSVVARRAAQLCGAGLAAVVDRMRENRNLNQFSVTVGVDGTLYKTHPHFSSIMQETLQDLAPQCQVTFQKSEDGSGKGAALITAVACRIKSEGQH</sequence>
<evidence type="ECO:0000256" key="25">
    <source>
        <dbReference type="ARBA" id="ARBA00048160"/>
    </source>
</evidence>
<keyword evidence="12" id="KW-0418">Kinase</keyword>
<feature type="domain" description="Hexokinase C-terminal" evidence="28">
    <location>
        <begin position="636"/>
        <end position="870"/>
    </location>
</feature>
<keyword evidence="8" id="KW-0021">Allosteric enzyme</keyword>
<feature type="domain" description="Hexokinase N-terminal" evidence="27">
    <location>
        <begin position="575"/>
        <end position="629"/>
    </location>
</feature>
<dbReference type="GO" id="GO:0004340">
    <property type="term" value="F:glucokinase activity"/>
    <property type="evidence" value="ECO:0007669"/>
    <property type="project" value="TreeGrafter"/>
</dbReference>
<keyword evidence="18" id="KW-0324">Glycolysis</keyword>
<evidence type="ECO:0000256" key="7">
    <source>
        <dbReference type="ARBA" id="ARBA00022490"/>
    </source>
</evidence>
<dbReference type="PROSITE" id="PS51748">
    <property type="entry name" value="HEXOKINASE_2"/>
    <property type="match status" value="2"/>
</dbReference>
<dbReference type="Proteomes" id="UP000472265">
    <property type="component" value="Chromosome 5"/>
</dbReference>
<reference evidence="29" key="2">
    <citation type="submission" date="2025-08" db="UniProtKB">
        <authorList>
            <consortium name="Ensembl"/>
        </authorList>
    </citation>
    <scope>IDENTIFICATION</scope>
</reference>
<gene>
    <name evidence="29" type="primary">hk2</name>
</gene>
<keyword evidence="13" id="KW-1000">Mitochondrion outer membrane</keyword>
<dbReference type="InterPro" id="IPR022673">
    <property type="entry name" value="Hexokinase_C"/>
</dbReference>
<comment type="function">
    <text evidence="22">Catalyzes the phosphorylation of hexose, such as D-glucose and D-fructose, to hexose 6-phosphate (D-glucose 6-phosphate and D-fructose 6-phosphate, respectively). Mediates the initial step of glycolysis by catalyzing phosphorylation of D-glucose to D-glucose 6-phosphate. Plays a key role in maintaining the integrity of the outer mitochondrial membrane by preventing the release of apoptogenic molecules from the intermembrane space and subsequent apoptosis.</text>
</comment>
<feature type="domain" description="Hexokinase N-terminal" evidence="27">
    <location>
        <begin position="454"/>
        <end position="560"/>
    </location>
</feature>
<accession>A0A671YFJ9</accession>
<comment type="subunit">
    <text evidence="23">Monomer. Interacts with TIGAR; the interaction increases hexokinase activity in a hypoxia- and HIF1A-dependent manner.</text>
</comment>
<organism evidence="29 30">
    <name type="scientific">Sparus aurata</name>
    <name type="common">Gilthead sea bream</name>
    <dbReference type="NCBI Taxonomy" id="8175"/>
    <lineage>
        <taxon>Eukaryota</taxon>
        <taxon>Metazoa</taxon>
        <taxon>Chordata</taxon>
        <taxon>Craniata</taxon>
        <taxon>Vertebrata</taxon>
        <taxon>Euteleostomi</taxon>
        <taxon>Actinopterygii</taxon>
        <taxon>Neopterygii</taxon>
        <taxon>Teleostei</taxon>
        <taxon>Neoteleostei</taxon>
        <taxon>Acanthomorphata</taxon>
        <taxon>Eupercaria</taxon>
        <taxon>Spariformes</taxon>
        <taxon>Sparidae</taxon>
        <taxon>Sparus</taxon>
    </lineage>
</organism>
<name>A0A671YFJ9_SPAAU</name>
<dbReference type="UniPathway" id="UPA00109">
    <property type="reaction ID" value="UER00180"/>
</dbReference>
<dbReference type="PANTHER" id="PTHR19443">
    <property type="entry name" value="HEXOKINASE"/>
    <property type="match status" value="1"/>
</dbReference>
<comment type="pathway">
    <text evidence="3">Carbohydrate degradation; glycolysis; D-glyceraldehyde 3-phosphate and glycerone phosphate from D-glucose: step 1/4.</text>
</comment>
<dbReference type="EC" id="2.7.1.1" evidence="6"/>
<dbReference type="GO" id="GO:0005741">
    <property type="term" value="C:mitochondrial outer membrane"/>
    <property type="evidence" value="ECO:0007669"/>
    <property type="project" value="UniProtKB-SubCell"/>
</dbReference>
<dbReference type="GeneTree" id="ENSGT00950000182787"/>
<feature type="domain" description="Hexokinase N-terminal" evidence="27">
    <location>
        <begin position="3"/>
        <end position="200"/>
    </location>
</feature>
<keyword evidence="26" id="KW-0812">Transmembrane</keyword>
<dbReference type="Gene3D" id="3.30.420.40">
    <property type="match status" value="3"/>
</dbReference>
<evidence type="ECO:0000256" key="23">
    <source>
        <dbReference type="ARBA" id="ARBA00047013"/>
    </source>
</evidence>
<evidence type="ECO:0000259" key="27">
    <source>
        <dbReference type="Pfam" id="PF00349"/>
    </source>
</evidence>
<dbReference type="FunFam" id="3.30.420.40:FF:000805">
    <property type="entry name" value="Hexokinase-2"/>
    <property type="match status" value="1"/>
</dbReference>
<evidence type="ECO:0000256" key="16">
    <source>
        <dbReference type="ARBA" id="ARBA00023128"/>
    </source>
</evidence>
<keyword evidence="7" id="KW-0963">Cytoplasm</keyword>
<evidence type="ECO:0000256" key="2">
    <source>
        <dbReference type="ARBA" id="ARBA00004514"/>
    </source>
</evidence>
<keyword evidence="16" id="KW-0496">Mitochondrion</keyword>
<dbReference type="Pfam" id="PF00349">
    <property type="entry name" value="Hexokinase_1"/>
    <property type="match status" value="3"/>
</dbReference>
<keyword evidence="30" id="KW-1185">Reference proteome</keyword>
<dbReference type="GO" id="GO:0005829">
    <property type="term" value="C:cytosol"/>
    <property type="evidence" value="ECO:0007669"/>
    <property type="project" value="UniProtKB-SubCell"/>
</dbReference>